<feature type="compositionally biased region" description="Polar residues" evidence="6">
    <location>
        <begin position="381"/>
        <end position="402"/>
    </location>
</feature>
<keyword evidence="2 7" id="KW-0732">Signal</keyword>
<sequence>MKKWLLGIVALMVCVSLTACNRSGSGGENGINVSEKGNASATKEGKTVVTLSVIQKDPNGWLDQAAQTYEQAHSDIDIVIKEYLTTPDRAPGQALHIGGDINPAELETYRNAMNTELMSGKGPDLISVNHLNYGQYADRNLLADIGEFMKNDQDFVSQDYFTNVFDAAKHEGKLVAMPIVFWIHALTSGLGPSDLQVDEANWTWNDLLNKGKEMVDKDSTLGVMGAASPSSLLSKMVLGEFNQYIDSKSKQAKFDSPAFIQLLNNVRDMYQNGLLSEDYNLLIEDRDLFRDETFYAPVMLYQALQYNRQILNLPSSGDKNGMVYSSNLMLAINEKSAVKQEAWDFMKYLISEEMQSHPAQFMSFPIHKAALEAALTNQLKNSSAQTQSMGGDQKSDPNTDQSAVVDKETLRKIMQFAEKPGRFLDSDPRLMSIIEEESSAFFAGQKSAEEVAATIQNRIQLYLNE</sequence>
<evidence type="ECO:0000256" key="5">
    <source>
        <dbReference type="ARBA" id="ARBA00023288"/>
    </source>
</evidence>
<protein>
    <submittedName>
        <fullName evidence="8">ABC transporter substrate-binding protein</fullName>
    </submittedName>
</protein>
<evidence type="ECO:0000256" key="2">
    <source>
        <dbReference type="ARBA" id="ARBA00022729"/>
    </source>
</evidence>
<reference evidence="8" key="1">
    <citation type="submission" date="2021-03" db="EMBL/GenBank/DDBJ databases">
        <title>Antimicrobial resistance genes in bacteria isolated from Japanese honey, and their potential for conferring macrolide and lincosamide resistance in the American foulbrood pathogen Paenibacillus larvae.</title>
        <authorList>
            <person name="Okamoto M."/>
            <person name="Kumagai M."/>
            <person name="Kanamori H."/>
            <person name="Takamatsu D."/>
        </authorList>
    </citation>
    <scope>NUCLEOTIDE SEQUENCE</scope>
    <source>
        <strain evidence="8">J41TS4</strain>
    </source>
</reference>
<dbReference type="PROSITE" id="PS51257">
    <property type="entry name" value="PROKAR_LIPOPROTEIN"/>
    <property type="match status" value="1"/>
</dbReference>
<evidence type="ECO:0000256" key="6">
    <source>
        <dbReference type="SAM" id="MobiDB-lite"/>
    </source>
</evidence>
<feature type="region of interest" description="Disordered" evidence="6">
    <location>
        <begin position="381"/>
        <end position="403"/>
    </location>
</feature>
<dbReference type="RefSeq" id="WP_301624034.1">
    <property type="nucleotide sequence ID" value="NZ_BORS01000001.1"/>
</dbReference>
<evidence type="ECO:0000256" key="3">
    <source>
        <dbReference type="ARBA" id="ARBA00023136"/>
    </source>
</evidence>
<dbReference type="SUPFAM" id="SSF53850">
    <property type="entry name" value="Periplasmic binding protein-like II"/>
    <property type="match status" value="1"/>
</dbReference>
<dbReference type="Proteomes" id="UP000678895">
    <property type="component" value="Unassembled WGS sequence"/>
</dbReference>
<dbReference type="Gene3D" id="3.40.190.10">
    <property type="entry name" value="Periplasmic binding protein-like II"/>
    <property type="match status" value="1"/>
</dbReference>
<accession>A0A919Y0R5</accession>
<keyword evidence="5" id="KW-0449">Lipoprotein</keyword>
<dbReference type="InterPro" id="IPR006059">
    <property type="entry name" value="SBP"/>
</dbReference>
<feature type="signal peptide" evidence="7">
    <location>
        <begin position="1"/>
        <end position="19"/>
    </location>
</feature>
<organism evidence="8 9">
    <name type="scientific">Paenibacillus apis</name>
    <dbReference type="NCBI Taxonomy" id="1792174"/>
    <lineage>
        <taxon>Bacteria</taxon>
        <taxon>Bacillati</taxon>
        <taxon>Bacillota</taxon>
        <taxon>Bacilli</taxon>
        <taxon>Bacillales</taxon>
        <taxon>Paenibacillaceae</taxon>
        <taxon>Paenibacillus</taxon>
    </lineage>
</organism>
<proteinExistence type="predicted"/>
<evidence type="ECO:0000256" key="7">
    <source>
        <dbReference type="SAM" id="SignalP"/>
    </source>
</evidence>
<dbReference type="Pfam" id="PF01547">
    <property type="entry name" value="SBP_bac_1"/>
    <property type="match status" value="1"/>
</dbReference>
<evidence type="ECO:0000313" key="9">
    <source>
        <dbReference type="Proteomes" id="UP000678895"/>
    </source>
</evidence>
<evidence type="ECO:0000256" key="4">
    <source>
        <dbReference type="ARBA" id="ARBA00023139"/>
    </source>
</evidence>
<dbReference type="PANTHER" id="PTHR43649">
    <property type="entry name" value="ARABINOSE-BINDING PROTEIN-RELATED"/>
    <property type="match status" value="1"/>
</dbReference>
<dbReference type="AlphaFoldDB" id="A0A919Y0R5"/>
<feature type="chain" id="PRO_5038540572" evidence="7">
    <location>
        <begin position="20"/>
        <end position="465"/>
    </location>
</feature>
<dbReference type="PANTHER" id="PTHR43649:SF33">
    <property type="entry name" value="POLYGALACTURONAN_RHAMNOGALACTURONAN-BINDING PROTEIN YTCQ"/>
    <property type="match status" value="1"/>
</dbReference>
<keyword evidence="3" id="KW-0472">Membrane</keyword>
<gene>
    <name evidence="8" type="ORF">J41TS4_00780</name>
</gene>
<evidence type="ECO:0000313" key="8">
    <source>
        <dbReference type="EMBL" id="GIO40320.1"/>
    </source>
</evidence>
<evidence type="ECO:0000256" key="1">
    <source>
        <dbReference type="ARBA" id="ARBA00022475"/>
    </source>
</evidence>
<dbReference type="InterPro" id="IPR050490">
    <property type="entry name" value="Bact_solute-bd_prot1"/>
</dbReference>
<keyword evidence="1" id="KW-1003">Cell membrane</keyword>
<comment type="caution">
    <text evidence="8">The sequence shown here is derived from an EMBL/GenBank/DDBJ whole genome shotgun (WGS) entry which is preliminary data.</text>
</comment>
<dbReference type="EMBL" id="BORS01000001">
    <property type="protein sequence ID" value="GIO40320.1"/>
    <property type="molecule type" value="Genomic_DNA"/>
</dbReference>
<keyword evidence="4" id="KW-0564">Palmitate</keyword>
<name>A0A919Y0R5_9BACL</name>
<keyword evidence="9" id="KW-1185">Reference proteome</keyword>